<dbReference type="SUPFAM" id="SSF53474">
    <property type="entry name" value="alpha/beta-Hydrolases"/>
    <property type="match status" value="1"/>
</dbReference>
<dbReference type="Proteomes" id="UP000811399">
    <property type="component" value="Unassembled WGS sequence"/>
</dbReference>
<evidence type="ECO:0000313" key="2">
    <source>
        <dbReference type="Proteomes" id="UP000811399"/>
    </source>
</evidence>
<keyword evidence="2" id="KW-1185">Reference proteome</keyword>
<dbReference type="InterPro" id="IPR022605">
    <property type="entry name" value="DUF2920"/>
</dbReference>
<dbReference type="Gene3D" id="3.40.50.1820">
    <property type="entry name" value="alpha/beta hydrolase"/>
    <property type="match status" value="1"/>
</dbReference>
<dbReference type="Pfam" id="PF11144">
    <property type="entry name" value="DUF2920"/>
    <property type="match status" value="1"/>
</dbReference>
<organism evidence="1 2">
    <name type="scientific">Campylobacter vulpis</name>
    <dbReference type="NCBI Taxonomy" id="1655500"/>
    <lineage>
        <taxon>Bacteria</taxon>
        <taxon>Pseudomonadati</taxon>
        <taxon>Campylobacterota</taxon>
        <taxon>Epsilonproteobacteria</taxon>
        <taxon>Campylobacterales</taxon>
        <taxon>Campylobacteraceae</taxon>
        <taxon>Campylobacter</taxon>
    </lineage>
</organism>
<dbReference type="RefSeq" id="WP_213276009.1">
    <property type="nucleotide sequence ID" value="NZ_VJYU01000026.1"/>
</dbReference>
<sequence>CDDVELGIKRESKLEFRLCYEDKKEIKALIFIIPGLGADADENYREHLAGFVASEFEAAVVSVNYHCIGNRSLTGVDFFLDEIDKMIIDEFCKSIHFKTPPLDSINSKETLTALLELINAQILKLKQQKRLNDSFHPTLTATLKPARNEYNNFGIMSALDILNALFYVQKNAPFSTGGGGVSIRNLPVILIGSSHGGYLAHLVSKIAPWAIDGVIDNSGYAKFPWRFIGFGKEIDYMEHISVGTAYKEINLHCFDKTFWTSNRYSPNFFSPARRKIRYILEPKHLEIQAKYPKPIYVSYHSIKDKDIAPPDEKQELYALYEKLGFKAKLNLIKKESQIDGKFIKSLEHGLDMSIKSLINKELPPMLTQIFAHPKPPCKNKSISYPSDDLLYHFSQKNAKMHLEISKIEDA</sequence>
<feature type="non-terminal residue" evidence="1">
    <location>
        <position position="1"/>
    </location>
</feature>
<evidence type="ECO:0000313" key="1">
    <source>
        <dbReference type="EMBL" id="MBS4241512.1"/>
    </source>
</evidence>
<dbReference type="InterPro" id="IPR029058">
    <property type="entry name" value="AB_hydrolase_fold"/>
</dbReference>
<comment type="caution">
    <text evidence="1">The sequence shown here is derived from an EMBL/GenBank/DDBJ whole genome shotgun (WGS) entry which is preliminary data.</text>
</comment>
<dbReference type="EMBL" id="VJYU01000026">
    <property type="protein sequence ID" value="MBS4241512.1"/>
    <property type="molecule type" value="Genomic_DNA"/>
</dbReference>
<proteinExistence type="predicted"/>
<gene>
    <name evidence="1" type="ORF">CVU5213_07245</name>
</gene>
<name>A0ABS5P496_9BACT</name>
<protein>
    <submittedName>
        <fullName evidence="1">DUF2920 family protein</fullName>
    </submittedName>
</protein>
<accession>A0ABS5P496</accession>
<reference evidence="1 2" key="1">
    <citation type="journal article" date="2021" name="Syst. Appl. Microbiol.">
        <title>nCampylobacter vulpis sp. nov. isolated from wild red foxes.</title>
        <authorList>
            <person name="Parisi A."/>
            <person name="Chiara M."/>
            <person name="Caffara M."/>
            <person name="Mion D."/>
            <person name="Miller W.G."/>
            <person name="Caruso M."/>
            <person name="Manzari C."/>
            <person name="Florio D."/>
            <person name="Capozzi L."/>
            <person name="D'Erchia A.M."/>
            <person name="Manzulli V."/>
            <person name="Zanoni R.G."/>
        </authorList>
    </citation>
    <scope>NUCLEOTIDE SEQUENCE [LARGE SCALE GENOMIC DNA]</scope>
    <source>
        <strain evidence="1 2">52/13</strain>
    </source>
</reference>